<organism evidence="1">
    <name type="scientific">Arundo donax</name>
    <name type="common">Giant reed</name>
    <name type="synonym">Donax arundinaceus</name>
    <dbReference type="NCBI Taxonomy" id="35708"/>
    <lineage>
        <taxon>Eukaryota</taxon>
        <taxon>Viridiplantae</taxon>
        <taxon>Streptophyta</taxon>
        <taxon>Embryophyta</taxon>
        <taxon>Tracheophyta</taxon>
        <taxon>Spermatophyta</taxon>
        <taxon>Magnoliopsida</taxon>
        <taxon>Liliopsida</taxon>
        <taxon>Poales</taxon>
        <taxon>Poaceae</taxon>
        <taxon>PACMAD clade</taxon>
        <taxon>Arundinoideae</taxon>
        <taxon>Arundineae</taxon>
        <taxon>Arundo</taxon>
    </lineage>
</organism>
<name>A0A0A9BRN9_ARUDO</name>
<sequence length="28" mass="3210">MTVFLDLSRTVFCNSLRLDLHKAGVFLL</sequence>
<dbReference type="AlphaFoldDB" id="A0A0A9BRN9"/>
<reference evidence="1" key="2">
    <citation type="journal article" date="2015" name="Data Brief">
        <title>Shoot transcriptome of the giant reed, Arundo donax.</title>
        <authorList>
            <person name="Barrero R.A."/>
            <person name="Guerrero F.D."/>
            <person name="Moolhuijzen P."/>
            <person name="Goolsby J.A."/>
            <person name="Tidwell J."/>
            <person name="Bellgard S.E."/>
            <person name="Bellgard M.I."/>
        </authorList>
    </citation>
    <scope>NUCLEOTIDE SEQUENCE</scope>
    <source>
        <tissue evidence="1">Shoot tissue taken approximately 20 cm above the soil surface</tissue>
    </source>
</reference>
<proteinExistence type="predicted"/>
<dbReference type="EMBL" id="GBRH01231271">
    <property type="protein sequence ID" value="JAD66624.1"/>
    <property type="molecule type" value="Transcribed_RNA"/>
</dbReference>
<accession>A0A0A9BRN9</accession>
<reference evidence="1" key="1">
    <citation type="submission" date="2014-09" db="EMBL/GenBank/DDBJ databases">
        <authorList>
            <person name="Magalhaes I.L.F."/>
            <person name="Oliveira U."/>
            <person name="Santos F.R."/>
            <person name="Vidigal T.H.D.A."/>
            <person name="Brescovit A.D."/>
            <person name="Santos A.J."/>
        </authorList>
    </citation>
    <scope>NUCLEOTIDE SEQUENCE</scope>
    <source>
        <tissue evidence="1">Shoot tissue taken approximately 20 cm above the soil surface</tissue>
    </source>
</reference>
<protein>
    <submittedName>
        <fullName evidence="1">Uncharacterized protein</fullName>
    </submittedName>
</protein>
<evidence type="ECO:0000313" key="1">
    <source>
        <dbReference type="EMBL" id="JAD66624.1"/>
    </source>
</evidence>